<protein>
    <recommendedName>
        <fullName evidence="1">Mannosylglycerate hydrolase MGH1-like glycoside hydrolase domain-containing protein</fullName>
    </recommendedName>
</protein>
<comment type="caution">
    <text evidence="2">The sequence shown here is derived from an EMBL/GenBank/DDBJ whole genome shotgun (WGS) entry which is preliminary data.</text>
</comment>
<dbReference type="EMBL" id="PDUD01000059">
    <property type="protein sequence ID" value="PHN01229.1"/>
    <property type="molecule type" value="Genomic_DNA"/>
</dbReference>
<name>A0A2D0MZA9_FLAN2</name>
<evidence type="ECO:0000259" key="1">
    <source>
        <dbReference type="Pfam" id="PF22422"/>
    </source>
</evidence>
<evidence type="ECO:0000313" key="3">
    <source>
        <dbReference type="Proteomes" id="UP000223913"/>
    </source>
</evidence>
<dbReference type="Pfam" id="PF22422">
    <property type="entry name" value="MGH1-like_GH"/>
    <property type="match status" value="1"/>
</dbReference>
<dbReference type="OrthoDB" id="9781878at2"/>
<dbReference type="SUPFAM" id="SSF48208">
    <property type="entry name" value="Six-hairpin glycosidases"/>
    <property type="match status" value="1"/>
</dbReference>
<dbReference type="Proteomes" id="UP000223913">
    <property type="component" value="Unassembled WGS sequence"/>
</dbReference>
<feature type="domain" description="Mannosylglycerate hydrolase MGH1-like glycoside hydrolase" evidence="1">
    <location>
        <begin position="152"/>
        <end position="311"/>
    </location>
</feature>
<organism evidence="2 3">
    <name type="scientific">Flavilitoribacter nigricans (strain ATCC 23147 / DSM 23189 / NBRC 102662 / NCIMB 1420 / SS-2)</name>
    <name type="common">Lewinella nigricans</name>
    <dbReference type="NCBI Taxonomy" id="1122177"/>
    <lineage>
        <taxon>Bacteria</taxon>
        <taxon>Pseudomonadati</taxon>
        <taxon>Bacteroidota</taxon>
        <taxon>Saprospiria</taxon>
        <taxon>Saprospirales</taxon>
        <taxon>Lewinellaceae</taxon>
        <taxon>Flavilitoribacter</taxon>
    </lineage>
</organism>
<dbReference type="RefSeq" id="WP_099155359.1">
    <property type="nucleotide sequence ID" value="NZ_PDUD01000059.1"/>
</dbReference>
<gene>
    <name evidence="2" type="ORF">CRP01_38130</name>
</gene>
<dbReference type="InterPro" id="IPR054491">
    <property type="entry name" value="MGH1-like_GH"/>
</dbReference>
<proteinExistence type="predicted"/>
<accession>A0A2D0MZA9</accession>
<reference evidence="2 3" key="1">
    <citation type="submission" date="2017-10" db="EMBL/GenBank/DDBJ databases">
        <title>The draft genome sequence of Lewinella nigricans NBRC 102662.</title>
        <authorList>
            <person name="Wang K."/>
        </authorList>
    </citation>
    <scope>NUCLEOTIDE SEQUENCE [LARGE SCALE GENOMIC DNA]</scope>
    <source>
        <strain evidence="2 3">NBRC 102662</strain>
    </source>
</reference>
<dbReference type="AlphaFoldDB" id="A0A2D0MZA9"/>
<dbReference type="GO" id="GO:0005975">
    <property type="term" value="P:carbohydrate metabolic process"/>
    <property type="evidence" value="ECO:0007669"/>
    <property type="project" value="InterPro"/>
</dbReference>
<sequence length="336" mass="38178">MQSLIDRAEKLLTIQHEQLLFNGKLDYEVGFVALGLAYLDWKRGVSFLERVLAYMASMDYYTAGKTLLQPPLFGCLLAGFYELAPNEKAALDFLKKNYSQVFDFHSFLYRERDPEEDGLLVVTHPEEDLLLQNRDKRSELRPIPSVWPGGRQDPLFNALLVWSNECLLDIGNLLGADVTDILLWNELTTFSLNDKLWSEADGSYKPFDLEEQASFPTEGLGGFLPLIGEIPDQDQAEVVLETLKSSAFTYLLRPLPAEEDYDFPPDTRISIPANWLLYHGLWRFGMTAAATKVKTFSLAVMERYGFREYYELSAVDSEGDSEYAPAAALYLAWMGE</sequence>
<dbReference type="InterPro" id="IPR012341">
    <property type="entry name" value="6hp_glycosidase-like_sf"/>
</dbReference>
<evidence type="ECO:0000313" key="2">
    <source>
        <dbReference type="EMBL" id="PHN01229.1"/>
    </source>
</evidence>
<keyword evidence="3" id="KW-1185">Reference proteome</keyword>
<dbReference type="InterPro" id="IPR008928">
    <property type="entry name" value="6-hairpin_glycosidase_sf"/>
</dbReference>
<dbReference type="Gene3D" id="1.50.10.10">
    <property type="match status" value="1"/>
</dbReference>